<dbReference type="Pfam" id="PF01904">
    <property type="entry name" value="DUF72"/>
    <property type="match status" value="1"/>
</dbReference>
<reference evidence="1 2" key="1">
    <citation type="journal article" date="2020" name="Front. Microbiol.">
        <title>Single-cell genomics of novel Actinobacteria with the Wood-Ljungdahl pathway discovered in a serpentinizing system.</title>
        <authorList>
            <person name="Merino N."/>
            <person name="Kawai M."/>
            <person name="Boyd E.S."/>
            <person name="Colman D.R."/>
            <person name="McGlynn S.E."/>
            <person name="Nealson K.H."/>
            <person name="Kurokawa K."/>
            <person name="Hongoh Y."/>
        </authorList>
    </citation>
    <scope>NUCLEOTIDE SEQUENCE [LARGE SCALE GENOMIC DNA]</scope>
    <source>
        <strain evidence="1 2">S43</strain>
    </source>
</reference>
<gene>
    <name evidence="1" type="ORF">HKBW3S43_00099</name>
</gene>
<protein>
    <recommendedName>
        <fullName evidence="3">DUF72 domain-containing protein</fullName>
    </recommendedName>
</protein>
<dbReference type="InterPro" id="IPR036520">
    <property type="entry name" value="UPF0759_sf"/>
</dbReference>
<dbReference type="Proteomes" id="UP000576480">
    <property type="component" value="Unassembled WGS sequence"/>
</dbReference>
<dbReference type="InterPro" id="IPR002763">
    <property type="entry name" value="DUF72"/>
</dbReference>
<name>A0A6V8PTH9_9ACTN</name>
<organism evidence="1 2">
    <name type="scientific">Candidatus Hakubella thermalkaliphila</name>
    <dbReference type="NCBI Taxonomy" id="2754717"/>
    <lineage>
        <taxon>Bacteria</taxon>
        <taxon>Bacillati</taxon>
        <taxon>Actinomycetota</taxon>
        <taxon>Actinomycetota incertae sedis</taxon>
        <taxon>Candidatus Hakubellales</taxon>
        <taxon>Candidatus Hakubellaceae</taxon>
        <taxon>Candidatus Hakubella</taxon>
    </lineage>
</organism>
<dbReference type="AlphaFoldDB" id="A0A6V8PTH9"/>
<proteinExistence type="predicted"/>
<dbReference type="EMBL" id="BLSB01000002">
    <property type="protein sequence ID" value="GFP34306.1"/>
    <property type="molecule type" value="Genomic_DNA"/>
</dbReference>
<feature type="non-terminal residue" evidence="1">
    <location>
        <position position="1"/>
    </location>
</feature>
<evidence type="ECO:0000313" key="1">
    <source>
        <dbReference type="EMBL" id="GFP34306.1"/>
    </source>
</evidence>
<dbReference type="Gene3D" id="3.20.20.410">
    <property type="entry name" value="Protein of unknown function UPF0759"/>
    <property type="match status" value="1"/>
</dbReference>
<dbReference type="RefSeq" id="WP_176229105.1">
    <property type="nucleotide sequence ID" value="NZ_BLSB01000002.1"/>
</dbReference>
<comment type="caution">
    <text evidence="1">The sequence shown here is derived from an EMBL/GenBank/DDBJ whole genome shotgun (WGS) entry which is preliminary data.</text>
</comment>
<evidence type="ECO:0000313" key="2">
    <source>
        <dbReference type="Proteomes" id="UP000576480"/>
    </source>
</evidence>
<dbReference type="SUPFAM" id="SSF117396">
    <property type="entry name" value="TM1631-like"/>
    <property type="match status" value="1"/>
</dbReference>
<accession>A0A6V8PTH9</accession>
<sequence>ERFKYLYSQEELLGWLPDIEKVARRSRKTFIMFNNCYQDYAIRNASQLALMMRDLEHYLRRRETQLRSP</sequence>
<evidence type="ECO:0008006" key="3">
    <source>
        <dbReference type="Google" id="ProtNLM"/>
    </source>
</evidence>